<reference evidence="2 3" key="1">
    <citation type="submission" date="2020-09" db="EMBL/GenBank/DDBJ databases">
        <title>Complete genomes of bradyrhizobia occurring on native shrubby legumes in Australia.</title>
        <authorList>
            <person name="Lafay B."/>
        </authorList>
    </citation>
    <scope>NUCLEOTIDE SEQUENCE [LARGE SCALE GENOMIC DNA]</scope>
    <source>
        <strain evidence="2 3">BDV5040</strain>
    </source>
</reference>
<dbReference type="EMBL" id="CP061379">
    <property type="protein sequence ID" value="QPF88512.1"/>
    <property type="molecule type" value="Genomic_DNA"/>
</dbReference>
<dbReference type="RefSeq" id="WP_195798067.1">
    <property type="nucleotide sequence ID" value="NZ_CP061379.1"/>
</dbReference>
<sequence>MEPAIESSWVRRIRDNAFRLLAAMKSENIGGLVSMAGSSLFLFGGDSAGIVISLSFLVAEIILTRYGHTRAGYSAGGLLFSFGDALAVISTVASGNAGFQIALALMAGTWLIGAARAPVAWFGERRGSAALVRAADALQPIVGVAILALRIPGIVTGLAGGNYIGAAAIACWGAADVLVGRLQDVGRKLFARRRLAASQD</sequence>
<proteinExistence type="predicted"/>
<gene>
    <name evidence="2" type="ORF">IC761_18355</name>
</gene>
<evidence type="ECO:0000313" key="2">
    <source>
        <dbReference type="EMBL" id="QPF88512.1"/>
    </source>
</evidence>
<name>A0A7S9CZN1_9BRAD</name>
<protein>
    <submittedName>
        <fullName evidence="2">Uncharacterized protein</fullName>
    </submittedName>
</protein>
<feature type="transmembrane region" description="Helical" evidence="1">
    <location>
        <begin position="75"/>
        <end position="93"/>
    </location>
</feature>
<keyword evidence="1" id="KW-0812">Transmembrane</keyword>
<keyword evidence="1" id="KW-0472">Membrane</keyword>
<feature type="transmembrane region" description="Helical" evidence="1">
    <location>
        <begin position="99"/>
        <end position="119"/>
    </location>
</feature>
<dbReference type="KEGG" id="bcou:IC761_18355"/>
<keyword evidence="3" id="KW-1185">Reference proteome</keyword>
<evidence type="ECO:0000256" key="1">
    <source>
        <dbReference type="SAM" id="Phobius"/>
    </source>
</evidence>
<feature type="transmembrane region" description="Helical" evidence="1">
    <location>
        <begin position="40"/>
        <end position="63"/>
    </location>
</feature>
<keyword evidence="1" id="KW-1133">Transmembrane helix</keyword>
<dbReference type="AlphaFoldDB" id="A0A7S9CZN1"/>
<accession>A0A7S9CZN1</accession>
<feature type="transmembrane region" description="Helical" evidence="1">
    <location>
        <begin position="163"/>
        <end position="182"/>
    </location>
</feature>
<organism evidence="2 3">
    <name type="scientific">Bradyrhizobium commune</name>
    <dbReference type="NCBI Taxonomy" id="83627"/>
    <lineage>
        <taxon>Bacteria</taxon>
        <taxon>Pseudomonadati</taxon>
        <taxon>Pseudomonadota</taxon>
        <taxon>Alphaproteobacteria</taxon>
        <taxon>Hyphomicrobiales</taxon>
        <taxon>Nitrobacteraceae</taxon>
        <taxon>Bradyrhizobium</taxon>
    </lineage>
</organism>
<evidence type="ECO:0000313" key="3">
    <source>
        <dbReference type="Proteomes" id="UP000594621"/>
    </source>
</evidence>
<dbReference type="Proteomes" id="UP000594621">
    <property type="component" value="Chromosome"/>
</dbReference>
<feature type="transmembrane region" description="Helical" evidence="1">
    <location>
        <begin position="131"/>
        <end position="151"/>
    </location>
</feature>